<sequence>MVSGRRRARWLDAPFGQSGSVGEEQERVCQQRRLCQEEGCLLQGQGQGVALRAAAGIKWFLDEDERDGWMHRLANLVPLERNKNASASNDDCAKKKDAYFRGKGKASPFVLPQEVRSENAWTPTLLAECQQCLVGVLKDHWNLAVATGTAAS</sequence>
<proteinExistence type="predicted"/>
<dbReference type="Pfam" id="PF07510">
    <property type="entry name" value="GmrSD_C"/>
    <property type="match status" value="1"/>
</dbReference>
<name>A0A060H6L3_XYLFS</name>
<protein>
    <recommendedName>
        <fullName evidence="1">GmrSD restriction endonucleases C-terminal domain-containing protein</fullName>
    </recommendedName>
</protein>
<gene>
    <name evidence="2" type="ORF">D934_00590</name>
</gene>
<evidence type="ECO:0000259" key="1">
    <source>
        <dbReference type="Pfam" id="PF07510"/>
    </source>
</evidence>
<accession>A0A060H6L3</accession>
<dbReference type="AlphaFoldDB" id="A0A060H6L3"/>
<organism evidence="2 3">
    <name type="scientific">Xylella fastidiosa subsp. sandyi Ann-1</name>
    <dbReference type="NCBI Taxonomy" id="155920"/>
    <lineage>
        <taxon>Bacteria</taxon>
        <taxon>Pseudomonadati</taxon>
        <taxon>Pseudomonadota</taxon>
        <taxon>Gammaproteobacteria</taxon>
        <taxon>Lysobacterales</taxon>
        <taxon>Lysobacteraceae</taxon>
        <taxon>Xylella</taxon>
    </lineage>
</organism>
<dbReference type="Proteomes" id="UP000027215">
    <property type="component" value="Chromosome"/>
</dbReference>
<dbReference type="InterPro" id="IPR011089">
    <property type="entry name" value="GmrSD_C"/>
</dbReference>
<evidence type="ECO:0000313" key="3">
    <source>
        <dbReference type="Proteomes" id="UP000027215"/>
    </source>
</evidence>
<dbReference type="HOGENOM" id="CLU_1721673_0_0_6"/>
<evidence type="ECO:0000313" key="2">
    <source>
        <dbReference type="EMBL" id="AIC10915.1"/>
    </source>
</evidence>
<dbReference type="KEGG" id="xfs:D934_00590"/>
<feature type="domain" description="GmrSD restriction endonucleases C-terminal" evidence="1">
    <location>
        <begin position="59"/>
        <end position="134"/>
    </location>
</feature>
<reference evidence="2 3" key="1">
    <citation type="submission" date="2013-08" db="EMBL/GenBank/DDBJ databases">
        <authorList>
            <person name="Stouthamer R."/>
            <person name="Nunney L."/>
        </authorList>
    </citation>
    <scope>NUCLEOTIDE SEQUENCE [LARGE SCALE GENOMIC DNA]</scope>
    <source>
        <strain evidence="3">ann-1</strain>
    </source>
</reference>
<dbReference type="EMBL" id="CP006696">
    <property type="protein sequence ID" value="AIC10915.1"/>
    <property type="molecule type" value="Genomic_DNA"/>
</dbReference>